<comment type="caution">
    <text evidence="3">The sequence shown here is derived from an EMBL/GenBank/DDBJ whole genome shotgun (WGS) entry which is preliminary data.</text>
</comment>
<proteinExistence type="inferred from homology"/>
<dbReference type="Pfam" id="PF07993">
    <property type="entry name" value="NAD_binding_4"/>
    <property type="match status" value="1"/>
</dbReference>
<dbReference type="GO" id="GO:0080019">
    <property type="term" value="F:alcohol-forming very long-chain fatty acyl-CoA reductase activity"/>
    <property type="evidence" value="ECO:0007669"/>
    <property type="project" value="InterPro"/>
</dbReference>
<accession>A0AA41VGB2</accession>
<dbReference type="PANTHER" id="PTHR11011">
    <property type="entry name" value="MALE STERILITY PROTEIN 2-RELATED"/>
    <property type="match status" value="1"/>
</dbReference>
<evidence type="ECO:0000313" key="3">
    <source>
        <dbReference type="EMBL" id="MCL7040757.1"/>
    </source>
</evidence>
<comment type="catalytic activity">
    <reaction evidence="1">
        <text>a long-chain fatty acyl-CoA + 2 NADPH + 2 H(+) = a long-chain primary fatty alcohol + 2 NADP(+) + CoA</text>
        <dbReference type="Rhea" id="RHEA:52716"/>
        <dbReference type="ChEBI" id="CHEBI:15378"/>
        <dbReference type="ChEBI" id="CHEBI:57287"/>
        <dbReference type="ChEBI" id="CHEBI:57783"/>
        <dbReference type="ChEBI" id="CHEBI:58349"/>
        <dbReference type="ChEBI" id="CHEBI:77396"/>
        <dbReference type="ChEBI" id="CHEBI:83139"/>
        <dbReference type="EC" id="1.2.1.84"/>
    </reaction>
</comment>
<dbReference type="GO" id="GO:0102965">
    <property type="term" value="F:alcohol-forming long-chain fatty acyl-CoA reductase activity"/>
    <property type="evidence" value="ECO:0007669"/>
    <property type="project" value="UniProtKB-EC"/>
</dbReference>
<dbReference type="InterPro" id="IPR026055">
    <property type="entry name" value="FAR"/>
</dbReference>
<dbReference type="GO" id="GO:0035336">
    <property type="term" value="P:long-chain fatty-acyl-CoA metabolic process"/>
    <property type="evidence" value="ECO:0007669"/>
    <property type="project" value="TreeGrafter"/>
</dbReference>
<dbReference type="PANTHER" id="PTHR11011:SF99">
    <property type="entry name" value="FATTY ACYL-COA REDUCTASE 3"/>
    <property type="match status" value="1"/>
</dbReference>
<dbReference type="Proteomes" id="UP001177140">
    <property type="component" value="Unassembled WGS sequence"/>
</dbReference>
<protein>
    <recommendedName>
        <fullName evidence="1">Fatty acyl-CoA reductase</fullName>
        <ecNumber evidence="1">1.2.1.84</ecNumber>
    </recommendedName>
</protein>
<dbReference type="SUPFAM" id="SSF51735">
    <property type="entry name" value="NAD(P)-binding Rossmann-fold domains"/>
    <property type="match status" value="1"/>
</dbReference>
<dbReference type="GO" id="GO:0010345">
    <property type="term" value="P:suberin biosynthetic process"/>
    <property type="evidence" value="ECO:0007669"/>
    <property type="project" value="TreeGrafter"/>
</dbReference>
<keyword evidence="1" id="KW-0443">Lipid metabolism</keyword>
<keyword evidence="4" id="KW-1185">Reference proteome</keyword>
<comment type="similarity">
    <text evidence="1">Belongs to the fatty acyl-CoA reductase family.</text>
</comment>
<feature type="domain" description="Thioester reductase (TE)" evidence="2">
    <location>
        <begin position="17"/>
        <end position="130"/>
    </location>
</feature>
<evidence type="ECO:0000259" key="2">
    <source>
        <dbReference type="Pfam" id="PF07993"/>
    </source>
</evidence>
<reference evidence="3" key="1">
    <citation type="submission" date="2022-03" db="EMBL/GenBank/DDBJ databases">
        <title>A functionally conserved STORR gene fusion in Papaver species that diverged 16.8 million years ago.</title>
        <authorList>
            <person name="Catania T."/>
        </authorList>
    </citation>
    <scope>NUCLEOTIDE SEQUENCE</scope>
    <source>
        <strain evidence="3">S-191538</strain>
    </source>
</reference>
<dbReference type="Gene3D" id="3.40.50.720">
    <property type="entry name" value="NAD(P)-binding Rossmann-like Domain"/>
    <property type="match status" value="1"/>
</dbReference>
<comment type="function">
    <text evidence="1">Catalyzes the reduction of fatty acyl-CoA to fatty alcohols.</text>
</comment>
<gene>
    <name evidence="3" type="ORF">MKW94_017374</name>
</gene>
<organism evidence="3 4">
    <name type="scientific">Papaver nudicaule</name>
    <name type="common">Iceland poppy</name>
    <dbReference type="NCBI Taxonomy" id="74823"/>
    <lineage>
        <taxon>Eukaryota</taxon>
        <taxon>Viridiplantae</taxon>
        <taxon>Streptophyta</taxon>
        <taxon>Embryophyta</taxon>
        <taxon>Tracheophyta</taxon>
        <taxon>Spermatophyta</taxon>
        <taxon>Magnoliopsida</taxon>
        <taxon>Ranunculales</taxon>
        <taxon>Papaveraceae</taxon>
        <taxon>Papaveroideae</taxon>
        <taxon>Papaver</taxon>
    </lineage>
</organism>
<name>A0AA41VGB2_PAPNU</name>
<dbReference type="EMBL" id="JAJJMA010216154">
    <property type="protein sequence ID" value="MCL7040757.1"/>
    <property type="molecule type" value="Genomic_DNA"/>
</dbReference>
<dbReference type="AlphaFoldDB" id="A0AA41VGB2"/>
<evidence type="ECO:0000313" key="4">
    <source>
        <dbReference type="Proteomes" id="UP001177140"/>
    </source>
</evidence>
<keyword evidence="1" id="KW-0444">Lipid biosynthesis</keyword>
<dbReference type="EC" id="1.2.1.84" evidence="1"/>
<keyword evidence="1" id="KW-0521">NADP</keyword>
<sequence length="181" mass="21132">MELNGIVQSLENKSILLTGSTGFLSKLFVEKLLRVQPNMKQLFLLLRPADISSATQRLHNEEKKVFRELRKKHGNGFDSFISKMVTPVFGDVDLENLGIKDFVLKDKMHKQLDIVANFVATTSLDERYDHHKYGYHNNFPTYIFMSLEGLPNFNCMDHLSFYLLLILFFSNCEFLKDTMWR</sequence>
<evidence type="ECO:0000256" key="1">
    <source>
        <dbReference type="RuleBase" id="RU363097"/>
    </source>
</evidence>
<dbReference type="InterPro" id="IPR036291">
    <property type="entry name" value="NAD(P)-bd_dom_sf"/>
</dbReference>
<keyword evidence="1" id="KW-0560">Oxidoreductase</keyword>
<dbReference type="InterPro" id="IPR013120">
    <property type="entry name" value="FAR_NAD-bd"/>
</dbReference>